<protein>
    <recommendedName>
        <fullName evidence="4">Host specificity protein B</fullName>
    </recommendedName>
</protein>
<reference evidence="2 3" key="1">
    <citation type="journal article" date="2013" name="Arch. Virol.">
        <title>The genome of VP3, a T7-like phage used for the typing of Vibrio cholerae.</title>
        <authorList>
            <person name="Li W."/>
            <person name="Zhang J."/>
            <person name="Chen Z."/>
            <person name="Zhang Q."/>
            <person name="Zhang L."/>
            <person name="Du P."/>
            <person name="Chen C."/>
            <person name="Kan B."/>
        </authorList>
    </citation>
    <scope>NUCLEOTIDE SEQUENCE [LARGE SCALE GENOMIC DNA]</scope>
</reference>
<gene>
    <name evidence="2" type="ORF">VP3_0033</name>
</gene>
<dbReference type="EMBL" id="JQ780163">
    <property type="protein sequence ID" value="AFH14433.1"/>
    <property type="molecule type" value="Genomic_DNA"/>
</dbReference>
<feature type="coiled-coil region" evidence="1">
    <location>
        <begin position="17"/>
        <end position="50"/>
    </location>
</feature>
<proteinExistence type="predicted"/>
<evidence type="ECO:0000313" key="2">
    <source>
        <dbReference type="EMBL" id="AFH14433.1"/>
    </source>
</evidence>
<evidence type="ECO:0000256" key="1">
    <source>
        <dbReference type="SAM" id="Coils"/>
    </source>
</evidence>
<accession>H9YAI1</accession>
<dbReference type="Proteomes" id="UP000007396">
    <property type="component" value="Genome"/>
</dbReference>
<keyword evidence="1" id="KW-0175">Coiled coil</keyword>
<evidence type="ECO:0008006" key="4">
    <source>
        <dbReference type="Google" id="ProtNLM"/>
    </source>
</evidence>
<name>H9YAI1_9CAUD</name>
<organism evidence="2 3">
    <name type="scientific">Vibrio phage VP3</name>
    <dbReference type="NCBI Taxonomy" id="588068"/>
    <lineage>
        <taxon>Viruses</taxon>
        <taxon>Duplodnaviria</taxon>
        <taxon>Heunggongvirae</taxon>
        <taxon>Uroviricota</taxon>
        <taxon>Caudoviricetes</taxon>
        <taxon>Autographivirales</taxon>
        <taxon>Autotranscriptaviridae</taxon>
        <taxon>Studiervirinae</taxon>
        <taxon>Chatterjeevirus</taxon>
        <taxon>Chatterjeevirus VP4</taxon>
    </lineage>
</organism>
<sequence>MSGVKRVLKAVVTGGASEIAYKQEKEMRRQQEEAERQAKLQAELEAAQQAAQVIPQAESKGVEATAVDTASKKKKTLKGGKQSLSVYSFIWLWYQHLT</sequence>
<evidence type="ECO:0000313" key="3">
    <source>
        <dbReference type="Proteomes" id="UP000007396"/>
    </source>
</evidence>